<comment type="caution">
    <text evidence="2">The sequence shown here is derived from an EMBL/GenBank/DDBJ whole genome shotgun (WGS) entry which is preliminary data.</text>
</comment>
<dbReference type="InterPro" id="IPR009937">
    <property type="entry name" value="Phage_holin_3_6"/>
</dbReference>
<sequence length="145" mass="14979">MASYEHLNELKGSESKLGASSTSIGELVAKITAQISAIVRNEIKFAAMQGKAKVAKLGIGGALFALAGLLGLYLLGGLLLTAVFAFALIVPLWAAFLIVSGIIFLIMAILIGVGVAMFQASAKHQPSPAPGFKKDLQAVKKGIGK</sequence>
<evidence type="ECO:0000313" key="3">
    <source>
        <dbReference type="Proteomes" id="UP001266099"/>
    </source>
</evidence>
<dbReference type="RefSeq" id="WP_309956640.1">
    <property type="nucleotide sequence ID" value="NZ_CP136414.1"/>
</dbReference>
<keyword evidence="1" id="KW-0812">Transmembrane</keyword>
<feature type="transmembrane region" description="Helical" evidence="1">
    <location>
        <begin position="57"/>
        <end position="87"/>
    </location>
</feature>
<evidence type="ECO:0008006" key="4">
    <source>
        <dbReference type="Google" id="ProtNLM"/>
    </source>
</evidence>
<feature type="transmembrane region" description="Helical" evidence="1">
    <location>
        <begin position="93"/>
        <end position="118"/>
    </location>
</feature>
<gene>
    <name evidence="2" type="ORF">J2S36_001278</name>
</gene>
<name>A0ABU1T4H3_9ACTO</name>
<reference evidence="2 3" key="1">
    <citation type="submission" date="2023-07" db="EMBL/GenBank/DDBJ databases">
        <title>Sequencing the genomes of 1000 actinobacteria strains.</title>
        <authorList>
            <person name="Klenk H.-P."/>
        </authorList>
    </citation>
    <scope>NUCLEOTIDE SEQUENCE [LARGE SCALE GENOMIC DNA]</scope>
    <source>
        <strain evidence="2 3">DSM 15539</strain>
    </source>
</reference>
<accession>A0ABU1T4H3</accession>
<keyword evidence="1" id="KW-1133">Transmembrane helix</keyword>
<proteinExistence type="predicted"/>
<dbReference type="Pfam" id="PF07332">
    <property type="entry name" value="Phage_holin_3_6"/>
    <property type="match status" value="1"/>
</dbReference>
<dbReference type="Proteomes" id="UP001266099">
    <property type="component" value="Unassembled WGS sequence"/>
</dbReference>
<evidence type="ECO:0000256" key="1">
    <source>
        <dbReference type="SAM" id="Phobius"/>
    </source>
</evidence>
<protein>
    <recommendedName>
        <fullName evidence="4">Phage holin family protein</fullName>
    </recommendedName>
</protein>
<keyword evidence="3" id="KW-1185">Reference proteome</keyword>
<organism evidence="2 3">
    <name type="scientific">Arcanobacterium hippocoleae</name>
    <dbReference type="NCBI Taxonomy" id="149017"/>
    <lineage>
        <taxon>Bacteria</taxon>
        <taxon>Bacillati</taxon>
        <taxon>Actinomycetota</taxon>
        <taxon>Actinomycetes</taxon>
        <taxon>Actinomycetales</taxon>
        <taxon>Actinomycetaceae</taxon>
        <taxon>Arcanobacterium</taxon>
    </lineage>
</organism>
<evidence type="ECO:0000313" key="2">
    <source>
        <dbReference type="EMBL" id="MDR6939735.1"/>
    </source>
</evidence>
<keyword evidence="1" id="KW-0472">Membrane</keyword>
<dbReference type="EMBL" id="JAVDUJ010000001">
    <property type="protein sequence ID" value="MDR6939735.1"/>
    <property type="molecule type" value="Genomic_DNA"/>
</dbReference>